<dbReference type="Proteomes" id="UP000305887">
    <property type="component" value="Unassembled WGS sequence"/>
</dbReference>
<dbReference type="GO" id="GO:0046168">
    <property type="term" value="P:glycerol-3-phosphate catabolic process"/>
    <property type="evidence" value="ECO:0007669"/>
    <property type="project" value="InterPro"/>
</dbReference>
<dbReference type="GO" id="GO:0008654">
    <property type="term" value="P:phospholipid biosynthetic process"/>
    <property type="evidence" value="ECO:0007669"/>
    <property type="project" value="UniProtKB-KW"/>
</dbReference>
<evidence type="ECO:0000259" key="15">
    <source>
        <dbReference type="Pfam" id="PF07479"/>
    </source>
</evidence>
<feature type="binding site" evidence="7">
    <location>
        <position position="168"/>
    </location>
    <ligand>
        <name>sn-glycerol 3-phosphate</name>
        <dbReference type="ChEBI" id="CHEBI:57597"/>
    </ligand>
</feature>
<keyword evidence="2 7" id="KW-0444">Lipid biosynthesis</keyword>
<feature type="binding site" evidence="7">
    <location>
        <position position="336"/>
    </location>
    <ligand>
        <name>NADPH</name>
        <dbReference type="ChEBI" id="CHEBI:57783"/>
    </ligand>
</feature>
<keyword evidence="7" id="KW-0963">Cytoplasm</keyword>
<dbReference type="SUPFAM" id="SSF48179">
    <property type="entry name" value="6-phosphogluconate dehydrogenase C-terminal domain-like"/>
    <property type="match status" value="1"/>
</dbReference>
<feature type="binding site" evidence="7">
    <location>
        <position position="198"/>
    </location>
    <ligand>
        <name>sn-glycerol 3-phosphate</name>
        <dbReference type="ChEBI" id="CHEBI:57597"/>
    </ligand>
</feature>
<dbReference type="HAMAP" id="MF_00394">
    <property type="entry name" value="NAD_Glyc3P_dehydrog"/>
    <property type="match status" value="1"/>
</dbReference>
<feature type="region of interest" description="Disordered" evidence="13">
    <location>
        <begin position="1"/>
        <end position="45"/>
    </location>
</feature>
<dbReference type="InterPro" id="IPR036291">
    <property type="entry name" value="NAD(P)-bd_dom_sf"/>
</dbReference>
<dbReference type="GO" id="GO:0005829">
    <property type="term" value="C:cytosol"/>
    <property type="evidence" value="ECO:0007669"/>
    <property type="project" value="TreeGrafter"/>
</dbReference>
<feature type="binding site" evidence="7">
    <location>
        <position position="251"/>
    </location>
    <ligand>
        <name>sn-glycerol 3-phosphate</name>
        <dbReference type="ChEBI" id="CHEBI:57597"/>
    </ligand>
</feature>
<evidence type="ECO:0000256" key="4">
    <source>
        <dbReference type="ARBA" id="ARBA00023098"/>
    </source>
</evidence>
<name>A0A5C4MUY5_9RHOB</name>
<evidence type="ECO:0000256" key="1">
    <source>
        <dbReference type="ARBA" id="ARBA00011009"/>
    </source>
</evidence>
<feature type="binding site" evidence="9">
    <location>
        <position position="168"/>
    </location>
    <ligand>
        <name>substrate</name>
    </ligand>
</feature>
<evidence type="ECO:0000256" key="8">
    <source>
        <dbReference type="PIRSR" id="PIRSR000114-1"/>
    </source>
</evidence>
<evidence type="ECO:0000256" key="3">
    <source>
        <dbReference type="ARBA" id="ARBA00023002"/>
    </source>
</evidence>
<evidence type="ECO:0000256" key="6">
    <source>
        <dbReference type="ARBA" id="ARBA00023264"/>
    </source>
</evidence>
<dbReference type="PIRSF" id="PIRSF000114">
    <property type="entry name" value="Glycerol-3-P_dh"/>
    <property type="match status" value="1"/>
</dbReference>
<feature type="domain" description="Glycerol-3-phosphate dehydrogenase NAD-dependent C-terminal" evidence="15">
    <location>
        <begin position="240"/>
        <end position="374"/>
    </location>
</feature>
<organism evidence="16 17">
    <name type="scientific">Rubellimicrobium rubrum</name>
    <dbReference type="NCBI Taxonomy" id="2585369"/>
    <lineage>
        <taxon>Bacteria</taxon>
        <taxon>Pseudomonadati</taxon>
        <taxon>Pseudomonadota</taxon>
        <taxon>Alphaproteobacteria</taxon>
        <taxon>Rhodobacterales</taxon>
        <taxon>Roseobacteraceae</taxon>
        <taxon>Rubellimicrobium</taxon>
    </lineage>
</organism>
<feature type="binding site" evidence="7">
    <location>
        <position position="97"/>
    </location>
    <ligand>
        <name>NADPH</name>
        <dbReference type="ChEBI" id="CHEBI:57783"/>
    </ligand>
</feature>
<feature type="compositionally biased region" description="Basic residues" evidence="13">
    <location>
        <begin position="34"/>
        <end position="43"/>
    </location>
</feature>
<dbReference type="NCBIfam" id="NF000942">
    <property type="entry name" value="PRK00094.1-4"/>
    <property type="match status" value="1"/>
</dbReference>
<dbReference type="GO" id="GO:0046167">
    <property type="term" value="P:glycerol-3-phosphate biosynthetic process"/>
    <property type="evidence" value="ECO:0007669"/>
    <property type="project" value="UniProtKB-UniRule"/>
</dbReference>
<feature type="binding site" evidence="7">
    <location>
        <position position="315"/>
    </location>
    <ligand>
        <name>sn-glycerol 3-phosphate</name>
        <dbReference type="ChEBI" id="CHEBI:57597"/>
    </ligand>
</feature>
<accession>A0A5C4MUY5</accession>
<evidence type="ECO:0000256" key="2">
    <source>
        <dbReference type="ARBA" id="ARBA00022516"/>
    </source>
</evidence>
<reference evidence="16 17" key="1">
    <citation type="submission" date="2019-06" db="EMBL/GenBank/DDBJ databases">
        <title>YIM 131921 draft genome.</title>
        <authorList>
            <person name="Jiang L."/>
        </authorList>
    </citation>
    <scope>NUCLEOTIDE SEQUENCE [LARGE SCALE GENOMIC DNA]</scope>
    <source>
        <strain evidence="16 17">YIM 131921</strain>
    </source>
</reference>
<dbReference type="Pfam" id="PF01210">
    <property type="entry name" value="NAD_Gly3P_dh_N"/>
    <property type="match status" value="1"/>
</dbReference>
<feature type="domain" description="Glycerol-3-phosphate dehydrogenase NAD-dependent N-terminal" evidence="14">
    <location>
        <begin position="70"/>
        <end position="219"/>
    </location>
</feature>
<dbReference type="InterPro" id="IPR008927">
    <property type="entry name" value="6-PGluconate_DH-like_C_sf"/>
</dbReference>
<evidence type="ECO:0000313" key="17">
    <source>
        <dbReference type="Proteomes" id="UP000305887"/>
    </source>
</evidence>
<evidence type="ECO:0000256" key="10">
    <source>
        <dbReference type="PIRSR" id="PIRSR000114-3"/>
    </source>
</evidence>
<feature type="binding site" evidence="7">
    <location>
        <position position="168"/>
    </location>
    <ligand>
        <name>NADPH</name>
        <dbReference type="ChEBI" id="CHEBI:57783"/>
    </ligand>
</feature>
<dbReference type="NCBIfam" id="NF000940">
    <property type="entry name" value="PRK00094.1-2"/>
    <property type="match status" value="1"/>
</dbReference>
<feature type="binding site" evidence="10">
    <location>
        <position position="200"/>
    </location>
    <ligand>
        <name>NAD(+)</name>
        <dbReference type="ChEBI" id="CHEBI:57540"/>
    </ligand>
</feature>
<comment type="caution">
    <text evidence="16">The sequence shown here is derived from an EMBL/GenBank/DDBJ whole genome shotgun (WGS) entry which is preliminary data.</text>
</comment>
<feature type="binding site" evidence="7">
    <location>
        <position position="200"/>
    </location>
    <ligand>
        <name>NADPH</name>
        <dbReference type="ChEBI" id="CHEBI:57783"/>
    </ligand>
</feature>
<feature type="active site" description="Proton acceptor" evidence="7 8">
    <location>
        <position position="251"/>
    </location>
</feature>
<dbReference type="InterPro" id="IPR006168">
    <property type="entry name" value="G3P_DH_NAD-dep"/>
</dbReference>
<feature type="binding site" evidence="7">
    <location>
        <position position="78"/>
    </location>
    <ligand>
        <name>NADPH</name>
        <dbReference type="ChEBI" id="CHEBI:57783"/>
    </ligand>
</feature>
<protein>
    <recommendedName>
        <fullName evidence="7">Glycerol-3-phosphate dehydrogenase [NAD(P)+]</fullName>
        <ecNumber evidence="7">1.1.1.94</ecNumber>
    </recommendedName>
    <alternativeName>
        <fullName evidence="7">NAD(P)(+)-dependent glycerol-3-phosphate dehydrogenase</fullName>
    </alternativeName>
    <alternativeName>
        <fullName evidence="7">NAD(P)H-dependent dihydroxyacetone-phosphate reductase</fullName>
    </alternativeName>
</protein>
<dbReference type="Gene3D" id="1.10.1040.10">
    <property type="entry name" value="N-(1-d-carboxylethyl)-l-norvaline Dehydrogenase, domain 2"/>
    <property type="match status" value="1"/>
</dbReference>
<evidence type="ECO:0000256" key="13">
    <source>
        <dbReference type="SAM" id="MobiDB-lite"/>
    </source>
</evidence>
<feature type="binding site" evidence="10">
    <location>
        <begin position="74"/>
        <end position="79"/>
    </location>
    <ligand>
        <name>NAD(+)</name>
        <dbReference type="ChEBI" id="CHEBI:57540"/>
    </ligand>
</feature>
<keyword evidence="4 7" id="KW-0443">Lipid metabolism</keyword>
<dbReference type="GO" id="GO:0006650">
    <property type="term" value="P:glycerophospholipid metabolic process"/>
    <property type="evidence" value="ECO:0007669"/>
    <property type="project" value="UniProtKB-UniRule"/>
</dbReference>
<dbReference type="Gene3D" id="3.40.50.720">
    <property type="entry name" value="NAD(P)-binding Rossmann-like Domain"/>
    <property type="match status" value="1"/>
</dbReference>
<sequence>MRGHGRPFRGSALAALHRQRRHDRLGRDREGTRWHRSGLRHHGPSALAARRVRCAAHRGGPQGRQGVSGIVVAGAGAFGTALALALCGSREVMLWGRDAAAVAEMEQSRTNPRLPGVTLPPVLTLTADPESLARADVLLLAIPAQSLRGVLADHAGALAGKPLVACGKGIDLETLEGPSAAIRRVLPTALPLVLTGPSFAADIARGLPTALTLACADPEAGSRLQALLATPVLRLYRTTDLVGAELGGALKNVVAIACGACIGGGFGESARAALLTRGFAEMRRLALRVGAEETTLMGLSGLGDLVLTATSECSRNYRFGLSLGRREGFAAGVTVEGAATAQAAMRLGDRLGLELPVTQAVAGLVKGQTDVGSALRGLLDRPLKAE</sequence>
<dbReference type="PRINTS" id="PR00077">
    <property type="entry name" value="GPDHDRGNASE"/>
</dbReference>
<comment type="pathway">
    <text evidence="7">Membrane lipid metabolism; glycerophospholipid metabolism.</text>
</comment>
<feature type="binding site" evidence="9">
    <location>
        <begin position="315"/>
        <end position="316"/>
    </location>
    <ligand>
        <name>substrate</name>
    </ligand>
</feature>
<gene>
    <name evidence="7" type="primary">gpsA</name>
    <name evidence="16" type="ORF">FHG66_15055</name>
</gene>
<comment type="caution">
    <text evidence="7">Lacks conserved residue(s) required for the propagation of feature annotation.</text>
</comment>
<evidence type="ECO:0000256" key="9">
    <source>
        <dbReference type="PIRSR" id="PIRSR000114-2"/>
    </source>
</evidence>
<dbReference type="OrthoDB" id="9812273at2"/>
<feature type="binding site" evidence="10">
    <location>
        <position position="315"/>
    </location>
    <ligand>
        <name>NAD(+)</name>
        <dbReference type="ChEBI" id="CHEBI:57540"/>
    </ligand>
</feature>
<feature type="binding site" evidence="7">
    <location>
        <position position="316"/>
    </location>
    <ligand>
        <name>sn-glycerol 3-phosphate</name>
        <dbReference type="ChEBI" id="CHEBI:57597"/>
    </ligand>
</feature>
<keyword evidence="3 7" id="KW-0560">Oxidoreductase</keyword>
<evidence type="ECO:0000256" key="12">
    <source>
        <dbReference type="RuleBase" id="RU000439"/>
    </source>
</evidence>
<dbReference type="GO" id="GO:0005975">
    <property type="term" value="P:carbohydrate metabolic process"/>
    <property type="evidence" value="ECO:0007669"/>
    <property type="project" value="InterPro"/>
</dbReference>
<dbReference type="GO" id="GO:0141153">
    <property type="term" value="F:glycerol-3-phosphate dehydrogenase (NADP+) activity"/>
    <property type="evidence" value="ECO:0007669"/>
    <property type="project" value="RHEA"/>
</dbReference>
<evidence type="ECO:0000256" key="11">
    <source>
        <dbReference type="RuleBase" id="RU000437"/>
    </source>
</evidence>
<evidence type="ECO:0000259" key="14">
    <source>
        <dbReference type="Pfam" id="PF01210"/>
    </source>
</evidence>
<dbReference type="PANTHER" id="PTHR11728">
    <property type="entry name" value="GLYCEROL-3-PHOSPHATE DEHYDROGENASE"/>
    <property type="match status" value="1"/>
</dbReference>
<dbReference type="GO" id="GO:0141152">
    <property type="term" value="F:glycerol-3-phosphate dehydrogenase (NAD+) activity"/>
    <property type="evidence" value="ECO:0007669"/>
    <property type="project" value="RHEA"/>
</dbReference>
<comment type="catalytic activity">
    <reaction evidence="7 12">
        <text>sn-glycerol 3-phosphate + NADP(+) = dihydroxyacetone phosphate + NADPH + H(+)</text>
        <dbReference type="Rhea" id="RHEA:11096"/>
        <dbReference type="ChEBI" id="CHEBI:15378"/>
        <dbReference type="ChEBI" id="CHEBI:57597"/>
        <dbReference type="ChEBI" id="CHEBI:57642"/>
        <dbReference type="ChEBI" id="CHEBI:57783"/>
        <dbReference type="ChEBI" id="CHEBI:58349"/>
        <dbReference type="EC" id="1.1.1.94"/>
    </reaction>
</comment>
<dbReference type="UniPathway" id="UPA00940"/>
<comment type="function">
    <text evidence="7">Catalyzes the reduction of the glycolytic intermediate dihydroxyacetone phosphate (DHAP) to sn-glycerol 3-phosphate (G3P), the key precursor for phospholipid synthesis.</text>
</comment>
<evidence type="ECO:0000256" key="7">
    <source>
        <dbReference type="HAMAP-Rule" id="MF_00394"/>
    </source>
</evidence>
<dbReference type="SUPFAM" id="SSF51735">
    <property type="entry name" value="NAD(P)-binding Rossmann-fold domains"/>
    <property type="match status" value="1"/>
</dbReference>
<dbReference type="EMBL" id="VDFU01000019">
    <property type="protein sequence ID" value="TNC48189.1"/>
    <property type="molecule type" value="Genomic_DNA"/>
</dbReference>
<dbReference type="PANTHER" id="PTHR11728:SF1">
    <property type="entry name" value="GLYCEROL-3-PHOSPHATE DEHYDROGENASE [NAD(+)] 2, CHLOROPLASTIC"/>
    <property type="match status" value="1"/>
</dbReference>
<keyword evidence="7 10" id="KW-0520">NAD</keyword>
<comment type="catalytic activity">
    <reaction evidence="7">
        <text>sn-glycerol 3-phosphate + NAD(+) = dihydroxyacetone phosphate + NADH + H(+)</text>
        <dbReference type="Rhea" id="RHEA:11092"/>
        <dbReference type="ChEBI" id="CHEBI:15378"/>
        <dbReference type="ChEBI" id="CHEBI:57540"/>
        <dbReference type="ChEBI" id="CHEBI:57597"/>
        <dbReference type="ChEBI" id="CHEBI:57642"/>
        <dbReference type="ChEBI" id="CHEBI:57945"/>
        <dbReference type="EC" id="1.1.1.94"/>
    </reaction>
</comment>
<dbReference type="EC" id="1.1.1.94" evidence="7"/>
<feature type="binding site" evidence="7">
    <location>
        <position position="315"/>
    </location>
    <ligand>
        <name>NADPH</name>
        <dbReference type="ChEBI" id="CHEBI:57783"/>
    </ligand>
</feature>
<dbReference type="InterPro" id="IPR006109">
    <property type="entry name" value="G3P_DH_NAD-dep_C"/>
</dbReference>
<keyword evidence="6 7" id="KW-1208">Phospholipid metabolism</keyword>
<dbReference type="Pfam" id="PF07479">
    <property type="entry name" value="NAD_Gly3P_dh_C"/>
    <property type="match status" value="1"/>
</dbReference>
<evidence type="ECO:0000313" key="16">
    <source>
        <dbReference type="EMBL" id="TNC48189.1"/>
    </source>
</evidence>
<keyword evidence="7" id="KW-0521">NADP</keyword>
<dbReference type="InterPro" id="IPR013328">
    <property type="entry name" value="6PGD_dom2"/>
</dbReference>
<proteinExistence type="inferred from homology"/>
<feature type="binding site" evidence="7">
    <location>
        <position position="196"/>
    </location>
    <ligand>
        <name>sn-glycerol 3-phosphate</name>
        <dbReference type="ChEBI" id="CHEBI:57597"/>
    </ligand>
</feature>
<keyword evidence="5 7" id="KW-0594">Phospholipid biosynthesis</keyword>
<feature type="binding site" evidence="7">
    <location>
        <position position="314"/>
    </location>
    <ligand>
        <name>sn-glycerol 3-phosphate</name>
        <dbReference type="ChEBI" id="CHEBI:57597"/>
    </ligand>
</feature>
<comment type="similarity">
    <text evidence="1 7 11">Belongs to the NAD-dependent glycerol-3-phosphate dehydrogenase family.</text>
</comment>
<dbReference type="GO" id="GO:0051287">
    <property type="term" value="F:NAD binding"/>
    <property type="evidence" value="ECO:0007669"/>
    <property type="project" value="InterPro"/>
</dbReference>
<evidence type="ECO:0000256" key="5">
    <source>
        <dbReference type="ARBA" id="ARBA00023209"/>
    </source>
</evidence>
<dbReference type="AlphaFoldDB" id="A0A5C4MUY5"/>
<feature type="binding site" evidence="7">
    <location>
        <position position="304"/>
    </location>
    <ligand>
        <name>sn-glycerol 3-phosphate</name>
        <dbReference type="ChEBI" id="CHEBI:57597"/>
    </ligand>
</feature>
<comment type="subcellular location">
    <subcellularLocation>
        <location evidence="7">Cytoplasm</location>
    </subcellularLocation>
</comment>
<dbReference type="InterPro" id="IPR011128">
    <property type="entry name" value="G3P_DH_NAD-dep_N"/>
</dbReference>
<keyword evidence="7" id="KW-0547">Nucleotide-binding</keyword>
<keyword evidence="17" id="KW-1185">Reference proteome</keyword>